<accession>A0A0G0XER5</accession>
<organism evidence="2 3">
    <name type="scientific">Candidatus Roizmanbacteria bacterium GW2011_GWC2_41_7</name>
    <dbReference type="NCBI Taxonomy" id="1618487"/>
    <lineage>
        <taxon>Bacteria</taxon>
        <taxon>Candidatus Roizmaniibacteriota</taxon>
    </lineage>
</organism>
<dbReference type="AlphaFoldDB" id="A0A0G0XER5"/>
<name>A0A0G0XER5_9BACT</name>
<reference evidence="2 3" key="1">
    <citation type="journal article" date="2015" name="Nature">
        <title>rRNA introns, odd ribosomes, and small enigmatic genomes across a large radiation of phyla.</title>
        <authorList>
            <person name="Brown C.T."/>
            <person name="Hug L.A."/>
            <person name="Thomas B.C."/>
            <person name="Sharon I."/>
            <person name="Castelle C.J."/>
            <person name="Singh A."/>
            <person name="Wilkins M.J."/>
            <person name="Williams K.H."/>
            <person name="Banfield J.F."/>
        </authorList>
    </citation>
    <scope>NUCLEOTIDE SEQUENCE [LARGE SCALE GENOMIC DNA]</scope>
</reference>
<dbReference type="PANTHER" id="PTHR10790:SF51">
    <property type="entry name" value="TETRATRICOPEPTIDE REPEAT PROTEIN"/>
    <property type="match status" value="1"/>
</dbReference>
<gene>
    <name evidence="2" type="ORF">UU78_C0009G0010</name>
</gene>
<keyword evidence="1" id="KW-0472">Membrane</keyword>
<protein>
    <submittedName>
        <fullName evidence="2">Uncharacterized protein</fullName>
    </submittedName>
</protein>
<dbReference type="EMBL" id="LCBY01000009">
    <property type="protein sequence ID" value="KKS22932.1"/>
    <property type="molecule type" value="Genomic_DNA"/>
</dbReference>
<comment type="caution">
    <text evidence="2">The sequence shown here is derived from an EMBL/GenBank/DDBJ whole genome shotgun (WGS) entry which is preliminary data.</text>
</comment>
<evidence type="ECO:0000256" key="1">
    <source>
        <dbReference type="SAM" id="Phobius"/>
    </source>
</evidence>
<proteinExistence type="predicted"/>
<evidence type="ECO:0000313" key="3">
    <source>
        <dbReference type="Proteomes" id="UP000034371"/>
    </source>
</evidence>
<dbReference type="PANTHER" id="PTHR10790">
    <property type="entry name" value="TPR-DOMAIN CONTAINING PROTEIN"/>
    <property type="match status" value="1"/>
</dbReference>
<sequence>MLSIVSGYTIISLRDYVLKLKSSGQNVLYRFLQVFFIFDMAFLILVMIYPYFSIDSYYGAFKDKKLGGRSYEGLDGTVWMTISHLDDYEAILWLKSQAKPDLASRDNPTMASPVILEAVGESYTDYARISSHTGFPTVLGWPVHEWLWRGSYDEPGKRVEEVRQIYEGTDKQSVLSLLNNFNVTYIVIGKLEREKYPNLNEKLLLSLGEKVFESGETAIYKVKY</sequence>
<dbReference type="Proteomes" id="UP000034371">
    <property type="component" value="Unassembled WGS sequence"/>
</dbReference>
<evidence type="ECO:0000313" key="2">
    <source>
        <dbReference type="EMBL" id="KKS22932.1"/>
    </source>
</evidence>
<keyword evidence="1" id="KW-1133">Transmembrane helix</keyword>
<feature type="transmembrane region" description="Helical" evidence="1">
    <location>
        <begin position="27"/>
        <end position="52"/>
    </location>
</feature>
<keyword evidence="1" id="KW-0812">Transmembrane</keyword>